<accession>A0A1H2VSQ6</accession>
<dbReference type="Proteomes" id="UP000198534">
    <property type="component" value="Unassembled WGS sequence"/>
</dbReference>
<dbReference type="RefSeq" id="WP_091738338.1">
    <property type="nucleotide sequence ID" value="NZ_FNNQ01000005.1"/>
</dbReference>
<protein>
    <submittedName>
        <fullName evidence="2">Beta-lactamase</fullName>
    </submittedName>
</protein>
<dbReference type="Pfam" id="PF00144">
    <property type="entry name" value="Beta-lactamase"/>
    <property type="match status" value="1"/>
</dbReference>
<reference evidence="2 3" key="1">
    <citation type="submission" date="2016-10" db="EMBL/GenBank/DDBJ databases">
        <authorList>
            <person name="de Groot N.N."/>
        </authorList>
    </citation>
    <scope>NUCLEOTIDE SEQUENCE [LARGE SCALE GENOMIC DNA]</scope>
    <source>
        <strain evidence="2 3">DSM 45610</strain>
    </source>
</reference>
<keyword evidence="3" id="KW-1185">Reference proteome</keyword>
<dbReference type="InterPro" id="IPR001466">
    <property type="entry name" value="Beta-lactam-related"/>
</dbReference>
<dbReference type="AlphaFoldDB" id="A0A1H2VSQ6"/>
<dbReference type="EMBL" id="FNNQ01000005">
    <property type="protein sequence ID" value="SDW71328.1"/>
    <property type="molecule type" value="Genomic_DNA"/>
</dbReference>
<proteinExistence type="predicted"/>
<dbReference type="STRING" id="1048340.SAMN05444487_105197"/>
<evidence type="ECO:0000313" key="2">
    <source>
        <dbReference type="EMBL" id="SDW71328.1"/>
    </source>
</evidence>
<evidence type="ECO:0000313" key="3">
    <source>
        <dbReference type="Proteomes" id="UP000198534"/>
    </source>
</evidence>
<dbReference type="Gene3D" id="3.40.710.10">
    <property type="entry name" value="DD-peptidase/beta-lactamase superfamily"/>
    <property type="match status" value="1"/>
</dbReference>
<evidence type="ECO:0000259" key="1">
    <source>
        <dbReference type="Pfam" id="PF00144"/>
    </source>
</evidence>
<dbReference type="SUPFAM" id="SSF56601">
    <property type="entry name" value="beta-lactamase/transpeptidase-like"/>
    <property type="match status" value="1"/>
</dbReference>
<gene>
    <name evidence="2" type="ORF">SAMN05444487_105197</name>
</gene>
<feature type="domain" description="Beta-lactamase-related" evidence="1">
    <location>
        <begin position="27"/>
        <end position="84"/>
    </location>
</feature>
<dbReference type="InterPro" id="IPR012338">
    <property type="entry name" value="Beta-lactam/transpept-like"/>
</dbReference>
<sequence>MGFNQDYNELIERLLPYYLPYNGQHKLSLAIYHQGEEFFHIFEQPSSEADLYEIGSITKVFTSTLLSIEVVHKRLSLGDPVASFFHRSPHLDLR</sequence>
<name>A0A1H2VSQ6_9BACL</name>
<organism evidence="2 3">
    <name type="scientific">Marininema mesophilum</name>
    <dbReference type="NCBI Taxonomy" id="1048340"/>
    <lineage>
        <taxon>Bacteria</taxon>
        <taxon>Bacillati</taxon>
        <taxon>Bacillota</taxon>
        <taxon>Bacilli</taxon>
        <taxon>Bacillales</taxon>
        <taxon>Thermoactinomycetaceae</taxon>
        <taxon>Marininema</taxon>
    </lineage>
</organism>